<dbReference type="AlphaFoldDB" id="A0AAD4AK34"/>
<comment type="similarity">
    <text evidence="1">Belongs to the NAD(P)-dependent epimerase/dehydratase family. SDR39U1 subfamily.</text>
</comment>
<protein>
    <recommendedName>
        <fullName evidence="6">TIGR01777 family protein</fullName>
    </recommendedName>
</protein>
<dbReference type="InterPro" id="IPR010099">
    <property type="entry name" value="SDR39U1"/>
</dbReference>
<dbReference type="Pfam" id="PF08338">
    <property type="entry name" value="DUF1731"/>
    <property type="match status" value="1"/>
</dbReference>
<dbReference type="RefSeq" id="WP_010363206.1">
    <property type="nucleotide sequence ID" value="NZ_AHBZ03000014.1"/>
</dbReference>
<sequence>MKVLITGATGLIGRQLCQVLYREHKLIALTRNIVNAKSILPNTVTCIDTLDDADFNALDVIINLAGEPIADKRWSDKQKKKIVNSRISITQQLVEKIKLANSPPHTLISGSAIGFYGRQSSHLQIDESFTKCATEFSNELCTQWEELALSAQQYNTRVCIVRTGIVLSAQGGALAKMFPPFKMGLGGRVSSGIQMMSWIHIDDMVNIIVHLMNNTKLTGKFNATAPQPVSNMEFTKTLARVLKRPAIIPMPDIILRLLFGEMADLLIYGQAVVPERLAKDNFTFKYKELHSALSDILI</sequence>
<evidence type="ECO:0000259" key="3">
    <source>
        <dbReference type="Pfam" id="PF08338"/>
    </source>
</evidence>
<dbReference type="InterPro" id="IPR036291">
    <property type="entry name" value="NAD(P)-bd_dom_sf"/>
</dbReference>
<proteinExistence type="inferred from homology"/>
<evidence type="ECO:0000259" key="2">
    <source>
        <dbReference type="Pfam" id="PF01370"/>
    </source>
</evidence>
<feature type="domain" description="DUF1731" evidence="3">
    <location>
        <begin position="250"/>
        <end position="296"/>
    </location>
</feature>
<accession>A0AAD4AK34</accession>
<dbReference type="PANTHER" id="PTHR11092:SF0">
    <property type="entry name" value="EPIMERASE FAMILY PROTEIN SDR39U1"/>
    <property type="match status" value="1"/>
</dbReference>
<evidence type="ECO:0008006" key="6">
    <source>
        <dbReference type="Google" id="ProtNLM"/>
    </source>
</evidence>
<dbReference type="Proteomes" id="UP000016487">
    <property type="component" value="Unassembled WGS sequence"/>
</dbReference>
<dbReference type="Pfam" id="PF01370">
    <property type="entry name" value="Epimerase"/>
    <property type="match status" value="1"/>
</dbReference>
<dbReference type="EMBL" id="AHBZ03000014">
    <property type="protein sequence ID" value="KAF7773761.1"/>
    <property type="molecule type" value="Genomic_DNA"/>
</dbReference>
<evidence type="ECO:0000313" key="4">
    <source>
        <dbReference type="EMBL" id="KAF7773761.1"/>
    </source>
</evidence>
<dbReference type="InterPro" id="IPR013549">
    <property type="entry name" value="DUF1731"/>
</dbReference>
<dbReference type="PANTHER" id="PTHR11092">
    <property type="entry name" value="SUGAR NUCLEOTIDE EPIMERASE RELATED"/>
    <property type="match status" value="1"/>
</dbReference>
<organism evidence="4 5">
    <name type="scientific">Pseudoalteromonas citrea</name>
    <dbReference type="NCBI Taxonomy" id="43655"/>
    <lineage>
        <taxon>Bacteria</taxon>
        <taxon>Pseudomonadati</taxon>
        <taxon>Pseudomonadota</taxon>
        <taxon>Gammaproteobacteria</taxon>
        <taxon>Alteromonadales</taxon>
        <taxon>Pseudoalteromonadaceae</taxon>
        <taxon>Pseudoalteromonas</taxon>
    </lineage>
</organism>
<gene>
    <name evidence="4" type="ORF">PCIT_a0077</name>
</gene>
<evidence type="ECO:0000313" key="5">
    <source>
        <dbReference type="Proteomes" id="UP000016487"/>
    </source>
</evidence>
<dbReference type="InterPro" id="IPR001509">
    <property type="entry name" value="Epimerase_deHydtase"/>
</dbReference>
<dbReference type="Gene3D" id="3.40.50.720">
    <property type="entry name" value="NAD(P)-binding Rossmann-like Domain"/>
    <property type="match status" value="1"/>
</dbReference>
<name>A0AAD4AK34_9GAMM</name>
<dbReference type="NCBIfam" id="TIGR01777">
    <property type="entry name" value="yfcH"/>
    <property type="match status" value="1"/>
</dbReference>
<reference evidence="4" key="1">
    <citation type="journal article" date="2012" name="J. Bacteriol.">
        <title>Genome sequences of type strains of seven species of the marine bacterium Pseudoalteromonas.</title>
        <authorList>
            <person name="Xie B.B."/>
            <person name="Shu Y.L."/>
            <person name="Qin Q.L."/>
            <person name="Rong J.C."/>
            <person name="Zhang X.Y."/>
            <person name="Chen X.L."/>
            <person name="Shi M."/>
            <person name="He H.L."/>
            <person name="Zhou B.C."/>
            <person name="Zhang Y.Z."/>
        </authorList>
    </citation>
    <scope>NUCLEOTIDE SEQUENCE</scope>
    <source>
        <strain evidence="4">DSM 8771</strain>
    </source>
</reference>
<feature type="domain" description="NAD-dependent epimerase/dehydratase" evidence="2">
    <location>
        <begin position="3"/>
        <end position="215"/>
    </location>
</feature>
<reference evidence="4" key="2">
    <citation type="submission" date="2015-03" db="EMBL/GenBank/DDBJ databases">
        <title>Genome sequence of Pseudoalteromonas citrea.</title>
        <authorList>
            <person name="Xie B.-B."/>
            <person name="Rong J.-C."/>
            <person name="Qin Q.-L."/>
            <person name="Zhang Y.-Z."/>
        </authorList>
    </citation>
    <scope>NUCLEOTIDE SEQUENCE</scope>
    <source>
        <strain evidence="4">DSM 8771</strain>
    </source>
</reference>
<evidence type="ECO:0000256" key="1">
    <source>
        <dbReference type="ARBA" id="ARBA00009353"/>
    </source>
</evidence>
<comment type="caution">
    <text evidence="4">The sequence shown here is derived from an EMBL/GenBank/DDBJ whole genome shotgun (WGS) entry which is preliminary data.</text>
</comment>
<dbReference type="CDD" id="cd05242">
    <property type="entry name" value="SDR_a8"/>
    <property type="match status" value="1"/>
</dbReference>
<dbReference type="SUPFAM" id="SSF51735">
    <property type="entry name" value="NAD(P)-binding Rossmann-fold domains"/>
    <property type="match status" value="1"/>
</dbReference>